<dbReference type="RefSeq" id="XP_033537029.1">
    <property type="nucleotide sequence ID" value="XM_033674199.1"/>
</dbReference>
<feature type="region of interest" description="Disordered" evidence="1">
    <location>
        <begin position="264"/>
        <end position="300"/>
    </location>
</feature>
<dbReference type="GeneID" id="54414769"/>
<dbReference type="AlphaFoldDB" id="A0A6G1GBC7"/>
<gene>
    <name evidence="2 4" type="ORF">P152DRAFT_184082</name>
</gene>
<evidence type="ECO:0000313" key="3">
    <source>
        <dbReference type="Proteomes" id="UP000504638"/>
    </source>
</evidence>
<accession>A0A6G1GBC7</accession>
<proteinExistence type="predicted"/>
<name>A0A6G1GBC7_9PEZI</name>
<reference evidence="4" key="2">
    <citation type="submission" date="2020-04" db="EMBL/GenBank/DDBJ databases">
        <authorList>
            <consortium name="NCBI Genome Project"/>
        </authorList>
    </citation>
    <scope>NUCLEOTIDE SEQUENCE</scope>
    <source>
        <strain evidence="4">CBS 781.70</strain>
    </source>
</reference>
<evidence type="ECO:0000313" key="2">
    <source>
        <dbReference type="EMBL" id="KAF1815398.1"/>
    </source>
</evidence>
<feature type="compositionally biased region" description="Acidic residues" evidence="1">
    <location>
        <begin position="274"/>
        <end position="283"/>
    </location>
</feature>
<dbReference type="EMBL" id="ML975151">
    <property type="protein sequence ID" value="KAF1815398.1"/>
    <property type="molecule type" value="Genomic_DNA"/>
</dbReference>
<feature type="region of interest" description="Disordered" evidence="1">
    <location>
        <begin position="512"/>
        <end position="534"/>
    </location>
</feature>
<evidence type="ECO:0000256" key="1">
    <source>
        <dbReference type="SAM" id="MobiDB-lite"/>
    </source>
</evidence>
<reference evidence="4" key="3">
    <citation type="submission" date="2025-04" db="UniProtKB">
        <authorList>
            <consortium name="RefSeq"/>
        </authorList>
    </citation>
    <scope>IDENTIFICATION</scope>
    <source>
        <strain evidence="4">CBS 781.70</strain>
    </source>
</reference>
<reference evidence="2 4" key="1">
    <citation type="submission" date="2020-01" db="EMBL/GenBank/DDBJ databases">
        <authorList>
            <consortium name="DOE Joint Genome Institute"/>
            <person name="Haridas S."/>
            <person name="Albert R."/>
            <person name="Binder M."/>
            <person name="Bloem J."/>
            <person name="Labutti K."/>
            <person name="Salamov A."/>
            <person name="Andreopoulos B."/>
            <person name="Baker S.E."/>
            <person name="Barry K."/>
            <person name="Bills G."/>
            <person name="Bluhm B.H."/>
            <person name="Cannon C."/>
            <person name="Castanera R."/>
            <person name="Culley D.E."/>
            <person name="Daum C."/>
            <person name="Ezra D."/>
            <person name="Gonzalez J.B."/>
            <person name="Henrissat B."/>
            <person name="Kuo A."/>
            <person name="Liang C."/>
            <person name="Lipzen A."/>
            <person name="Lutzoni F."/>
            <person name="Magnuson J."/>
            <person name="Mondo S."/>
            <person name="Nolan M."/>
            <person name="Ohm R."/>
            <person name="Pangilinan J."/>
            <person name="Park H.-J."/>
            <person name="Ramirez L."/>
            <person name="Alfaro M."/>
            <person name="Sun H."/>
            <person name="Tritt A."/>
            <person name="Yoshinaga Y."/>
            <person name="Zwiers L.-H."/>
            <person name="Turgeon B.G."/>
            <person name="Goodwin S.B."/>
            <person name="Spatafora J.W."/>
            <person name="Crous P.W."/>
            <person name="Grigoriev I.V."/>
        </authorList>
    </citation>
    <scope>NUCLEOTIDE SEQUENCE</scope>
    <source>
        <strain evidence="2 4">CBS 781.70</strain>
    </source>
</reference>
<keyword evidence="3" id="KW-1185">Reference proteome</keyword>
<dbReference type="Proteomes" id="UP000504638">
    <property type="component" value="Unplaced"/>
</dbReference>
<protein>
    <submittedName>
        <fullName evidence="2 4">Uncharacterized protein</fullName>
    </submittedName>
</protein>
<dbReference type="OrthoDB" id="5428259at2759"/>
<sequence length="534" mass="60175">MASIPLICSICPKRPRFSDVSHLLTHIASKGHLSHHYKVKVRASTEEDSRRLLEAYDHWYEKWRVQDLMSERMSLKDKRRARAARNQTPLSRSQSVARRSQASRDTPTSQANSVDPRLGDEQLKVESPAPHPYYLHYPTNGIPMHNGPQSLAPYTGQPQQMSALPIRRRTDNNDDADSDLSYVPRSRESMIHVGTTTERDGFEVSEATRLKGVYWPGMDLFDSATPEMKRKRNQKKDTSVIKQLEANSLEVEANELVFTPEGTLKKTRNISGDPSDDSDDEWGSDGSASPEPTHKAPTSRQPLAALPFGVGRQNDARNDVFTDTPAAHSTFTDDRAEWDLAYGANRKRKRGFEIFHDRDMSFGNPAGMNVLNSDFHATQAEESVPNGTVSAVHRPGQKSTTQNNYFFENFHDDLPSVNQENRPRHTESRSINGMQQLQDAGTPNYKFAVQDLAKLGARNGNAHGNTNGHGFVQARQDVMYQFVPSNNDFQPFEPFGHQNWLNQNTYYNSTQTFDGDFDDARTISAPPSEHKADD</sequence>
<organism evidence="2">
    <name type="scientific">Eremomyces bilateralis CBS 781.70</name>
    <dbReference type="NCBI Taxonomy" id="1392243"/>
    <lineage>
        <taxon>Eukaryota</taxon>
        <taxon>Fungi</taxon>
        <taxon>Dikarya</taxon>
        <taxon>Ascomycota</taxon>
        <taxon>Pezizomycotina</taxon>
        <taxon>Dothideomycetes</taxon>
        <taxon>Dothideomycetes incertae sedis</taxon>
        <taxon>Eremomycetales</taxon>
        <taxon>Eremomycetaceae</taxon>
        <taxon>Eremomyces</taxon>
    </lineage>
</organism>
<feature type="compositionally biased region" description="Low complexity" evidence="1">
    <location>
        <begin position="91"/>
        <end position="104"/>
    </location>
</feature>
<feature type="region of interest" description="Disordered" evidence="1">
    <location>
        <begin position="76"/>
        <end position="120"/>
    </location>
</feature>
<evidence type="ECO:0000313" key="4">
    <source>
        <dbReference type="RefSeq" id="XP_033537029.1"/>
    </source>
</evidence>